<proteinExistence type="predicted"/>
<dbReference type="RefSeq" id="WP_053999019.1">
    <property type="nucleotide sequence ID" value="NZ_JXMU01000011.1"/>
</dbReference>
<dbReference type="Proteomes" id="UP000038011">
    <property type="component" value="Unassembled WGS sequence"/>
</dbReference>
<dbReference type="STRING" id="1514904.SU32_09000"/>
<accession>A0A0N0E7N0</accession>
<reference evidence="1 2" key="1">
    <citation type="submission" date="2015-01" db="EMBL/GenBank/DDBJ databases">
        <title>Ahrensia donghaiensis sp. nov., a novel dimethylsulphoniopropionate-cleavage bacterium isolated from seawater and emended descriptions of the genus Ahrensia and Ahrensia kielensis.</title>
        <authorList>
            <person name="Liu J."/>
        </authorList>
    </citation>
    <scope>NUCLEOTIDE SEQUENCE [LARGE SCALE GENOMIC DNA]</scope>
    <source>
        <strain evidence="1 2">LZD062</strain>
    </source>
</reference>
<sequence length="184" mass="21139">MVEYSYDAKVIAEARPLFAGDFSDHLENVLNHFARRFLYSWIENSQFGNERKFSTFKKKRTDTLKAAQTALAQLSARGETEYSTETAAQLKDAIKVSTSQRWVSCKQMEAEFIVSIWQIRFNSAYGAHQDGAVYPADTNKDYLWTATLVDPVFLKLDIAMLSADRFSSVARRWKDEFLKNSPPR</sequence>
<organism evidence="1 2">
    <name type="scientific">Ahrensia marina</name>
    <dbReference type="NCBI Taxonomy" id="1514904"/>
    <lineage>
        <taxon>Bacteria</taxon>
        <taxon>Pseudomonadati</taxon>
        <taxon>Pseudomonadota</taxon>
        <taxon>Alphaproteobacteria</taxon>
        <taxon>Hyphomicrobiales</taxon>
        <taxon>Ahrensiaceae</taxon>
        <taxon>Ahrensia</taxon>
    </lineage>
</organism>
<name>A0A0N0E7N0_9HYPH</name>
<comment type="caution">
    <text evidence="1">The sequence shown here is derived from an EMBL/GenBank/DDBJ whole genome shotgun (WGS) entry which is preliminary data.</text>
</comment>
<protein>
    <submittedName>
        <fullName evidence="1">Uncharacterized protein</fullName>
    </submittedName>
</protein>
<dbReference type="AlphaFoldDB" id="A0A0N0E7N0"/>
<evidence type="ECO:0000313" key="2">
    <source>
        <dbReference type="Proteomes" id="UP000038011"/>
    </source>
</evidence>
<keyword evidence="2" id="KW-1185">Reference proteome</keyword>
<gene>
    <name evidence="1" type="ORF">SU32_09000</name>
</gene>
<dbReference type="PATRIC" id="fig|1514904.3.peg.625"/>
<evidence type="ECO:0000313" key="1">
    <source>
        <dbReference type="EMBL" id="KPB01375.1"/>
    </source>
</evidence>
<dbReference type="EMBL" id="JXMU01000011">
    <property type="protein sequence ID" value="KPB01375.1"/>
    <property type="molecule type" value="Genomic_DNA"/>
</dbReference>